<accession>A0A3B1DX07</accession>
<dbReference type="Pfam" id="PF25973">
    <property type="entry name" value="BSH_CzcB"/>
    <property type="match status" value="1"/>
</dbReference>
<feature type="domain" description="CzcB-like barrel-sandwich hybrid" evidence="4">
    <location>
        <begin position="204"/>
        <end position="376"/>
    </location>
</feature>
<proteinExistence type="predicted"/>
<dbReference type="SUPFAM" id="SSF111369">
    <property type="entry name" value="HlyD-like secretion proteins"/>
    <property type="match status" value="1"/>
</dbReference>
<sequence>MSQNISPKTPVIDSEQSKSEQQVKTRQAFPLRIFTWMFSSIPTLLVMLLLAGVGFLGHHTEWKIPKFSEVSGAEIAQPDDWCEEHGVPESKCVACNPDLFPPPKDYGWCKIHGVHQCPLHHPEVAQLEKTPEIQQADIERAKRALALRPRPENNPSCSSYQNRIQFTSFETIKKTGIEVEIVKRESIVEQIQVMGEIRYDGTRLARLSSKSAGTVWRVEKQVGDQVKQGEILALIDAVGVGLAKTELLAALAKEHLQKKIHERLKGLKDVISERAVQESETKLSEARIRVLSAQQTLVNLGLPVNAEKLRGLSEKKLNDRIRFLGLPTSFVRQFNPQTTTSNLLPVRSPLNGIVVNREVVAGEVVNTSRLLFEVADTDKMWLMLNVPLEEARYVAIGQKVTFQVDGGEEEIRGVLDWMSTSADPKTRTIKVRASLTNYQRKLRNESFGSGQIILREEKDAIVVPNEAISWEGCCHVVYVRDKDYFKEGAPKLFHIRSVRPGVKNKTSTEIISGVLPGEVIVTKGRDVLQAQLLKSNLGEGCTCG</sequence>
<dbReference type="Gene3D" id="2.40.30.170">
    <property type="match status" value="1"/>
</dbReference>
<dbReference type="GO" id="GO:0060003">
    <property type="term" value="P:copper ion export"/>
    <property type="evidence" value="ECO:0007669"/>
    <property type="project" value="TreeGrafter"/>
</dbReference>
<evidence type="ECO:0000256" key="2">
    <source>
        <dbReference type="SAM" id="Phobius"/>
    </source>
</evidence>
<feature type="domain" description="CusB-like beta-barrel" evidence="3">
    <location>
        <begin position="380"/>
        <end position="448"/>
    </location>
</feature>
<dbReference type="InterPro" id="IPR058647">
    <property type="entry name" value="BSH_CzcB-like"/>
</dbReference>
<dbReference type="GO" id="GO:0015679">
    <property type="term" value="P:plasma membrane copper ion transport"/>
    <property type="evidence" value="ECO:0007669"/>
    <property type="project" value="TreeGrafter"/>
</dbReference>
<dbReference type="EMBL" id="UOGL01000473">
    <property type="protein sequence ID" value="VAX40688.1"/>
    <property type="molecule type" value="Genomic_DNA"/>
</dbReference>
<protein>
    <submittedName>
        <fullName evidence="5">Probable Co/Zn/Cd efflux system membrane fusion protein</fullName>
    </submittedName>
</protein>
<dbReference type="Pfam" id="PF25954">
    <property type="entry name" value="Beta-barrel_RND_2"/>
    <property type="match status" value="1"/>
</dbReference>
<gene>
    <name evidence="5" type="ORF">MNBD_PLANCTO02-2473</name>
</gene>
<dbReference type="PANTHER" id="PTHR30097:SF4">
    <property type="entry name" value="SLR6042 PROTEIN"/>
    <property type="match status" value="1"/>
</dbReference>
<evidence type="ECO:0000259" key="3">
    <source>
        <dbReference type="Pfam" id="PF25954"/>
    </source>
</evidence>
<keyword evidence="2" id="KW-0812">Transmembrane</keyword>
<dbReference type="Gene3D" id="2.40.50.100">
    <property type="match status" value="1"/>
</dbReference>
<dbReference type="AlphaFoldDB" id="A0A3B1DX07"/>
<dbReference type="InterPro" id="IPR058792">
    <property type="entry name" value="Beta-barrel_RND_2"/>
</dbReference>
<feature type="transmembrane region" description="Helical" evidence="2">
    <location>
        <begin position="33"/>
        <end position="56"/>
    </location>
</feature>
<dbReference type="InterPro" id="IPR051909">
    <property type="entry name" value="MFP_Cation_Efflux"/>
</dbReference>
<keyword evidence="1" id="KW-0813">Transport</keyword>
<evidence type="ECO:0000256" key="1">
    <source>
        <dbReference type="ARBA" id="ARBA00022448"/>
    </source>
</evidence>
<evidence type="ECO:0000259" key="4">
    <source>
        <dbReference type="Pfam" id="PF25973"/>
    </source>
</evidence>
<dbReference type="Gene3D" id="2.40.420.20">
    <property type="match status" value="1"/>
</dbReference>
<organism evidence="5">
    <name type="scientific">hydrothermal vent metagenome</name>
    <dbReference type="NCBI Taxonomy" id="652676"/>
    <lineage>
        <taxon>unclassified sequences</taxon>
        <taxon>metagenomes</taxon>
        <taxon>ecological metagenomes</taxon>
    </lineage>
</organism>
<reference evidence="5" key="1">
    <citation type="submission" date="2018-06" db="EMBL/GenBank/DDBJ databases">
        <authorList>
            <person name="Zhirakovskaya E."/>
        </authorList>
    </citation>
    <scope>NUCLEOTIDE SEQUENCE</scope>
</reference>
<dbReference type="GO" id="GO:0046914">
    <property type="term" value="F:transition metal ion binding"/>
    <property type="evidence" value="ECO:0007669"/>
    <property type="project" value="TreeGrafter"/>
</dbReference>
<name>A0A3B1DX07_9ZZZZ</name>
<dbReference type="PANTHER" id="PTHR30097">
    <property type="entry name" value="CATION EFFLUX SYSTEM PROTEIN CUSB"/>
    <property type="match status" value="1"/>
</dbReference>
<dbReference type="GO" id="GO:0030288">
    <property type="term" value="C:outer membrane-bounded periplasmic space"/>
    <property type="evidence" value="ECO:0007669"/>
    <property type="project" value="TreeGrafter"/>
</dbReference>
<keyword evidence="2" id="KW-1133">Transmembrane helix</keyword>
<evidence type="ECO:0000313" key="5">
    <source>
        <dbReference type="EMBL" id="VAX40688.1"/>
    </source>
</evidence>
<keyword evidence="2" id="KW-0472">Membrane</keyword>